<dbReference type="InterPro" id="IPR050476">
    <property type="entry name" value="Insect_CytP450_Detox"/>
</dbReference>
<dbReference type="Gene3D" id="1.10.630.10">
    <property type="entry name" value="Cytochrome P450"/>
    <property type="match status" value="1"/>
</dbReference>
<evidence type="ECO:0000256" key="11">
    <source>
        <dbReference type="ARBA" id="ARBA00023033"/>
    </source>
</evidence>
<dbReference type="InterPro" id="IPR001128">
    <property type="entry name" value="Cyt_P450"/>
</dbReference>
<keyword evidence="8" id="KW-0492">Microsome</keyword>
<protein>
    <submittedName>
        <fullName evidence="16">Cytochrome P450 6a2</fullName>
    </submittedName>
</protein>
<keyword evidence="5 13" id="KW-0349">Heme</keyword>
<dbReference type="EMBL" id="JAHWGI010001057">
    <property type="protein sequence ID" value="KAK3921993.1"/>
    <property type="molecule type" value="Genomic_DNA"/>
</dbReference>
<dbReference type="Proteomes" id="UP001219518">
    <property type="component" value="Unassembled WGS sequence"/>
</dbReference>
<dbReference type="PANTHER" id="PTHR24292:SF100">
    <property type="entry name" value="CYTOCHROME P450 6A16, ISOFORM B-RELATED"/>
    <property type="match status" value="1"/>
</dbReference>
<dbReference type="SUPFAM" id="SSF48264">
    <property type="entry name" value="Cytochrome P450"/>
    <property type="match status" value="1"/>
</dbReference>
<dbReference type="PANTHER" id="PTHR24292">
    <property type="entry name" value="CYTOCHROME P450"/>
    <property type="match status" value="1"/>
</dbReference>
<dbReference type="Pfam" id="PF00067">
    <property type="entry name" value="p450"/>
    <property type="match status" value="2"/>
</dbReference>
<evidence type="ECO:0000313" key="17">
    <source>
        <dbReference type="Proteomes" id="UP001219518"/>
    </source>
</evidence>
<evidence type="ECO:0000256" key="1">
    <source>
        <dbReference type="ARBA" id="ARBA00001971"/>
    </source>
</evidence>
<dbReference type="FunFam" id="1.10.630.10:FF:000042">
    <property type="entry name" value="Cytochrome P450"/>
    <property type="match status" value="1"/>
</dbReference>
<dbReference type="InterPro" id="IPR036396">
    <property type="entry name" value="Cyt_P450_sf"/>
</dbReference>
<reference evidence="16" key="1">
    <citation type="submission" date="2021-07" db="EMBL/GenBank/DDBJ databases">
        <authorList>
            <person name="Catto M.A."/>
            <person name="Jacobson A."/>
            <person name="Kennedy G."/>
            <person name="Labadie P."/>
            <person name="Hunt B.G."/>
            <person name="Srinivasan R."/>
        </authorList>
    </citation>
    <scope>NUCLEOTIDE SEQUENCE</scope>
    <source>
        <strain evidence="16">PL_HMW_Pooled</strain>
        <tissue evidence="16">Head</tissue>
    </source>
</reference>
<keyword evidence="17" id="KW-1185">Reference proteome</keyword>
<dbReference type="GO" id="GO:0005506">
    <property type="term" value="F:iron ion binding"/>
    <property type="evidence" value="ECO:0007669"/>
    <property type="project" value="InterPro"/>
</dbReference>
<evidence type="ECO:0000256" key="7">
    <source>
        <dbReference type="ARBA" id="ARBA00022824"/>
    </source>
</evidence>
<evidence type="ECO:0000256" key="12">
    <source>
        <dbReference type="ARBA" id="ARBA00023136"/>
    </source>
</evidence>
<proteinExistence type="inferred from homology"/>
<evidence type="ECO:0000256" key="6">
    <source>
        <dbReference type="ARBA" id="ARBA00022723"/>
    </source>
</evidence>
<keyword evidence="10 13" id="KW-0408">Iron</keyword>
<dbReference type="GO" id="GO:0020037">
    <property type="term" value="F:heme binding"/>
    <property type="evidence" value="ECO:0007669"/>
    <property type="project" value="InterPro"/>
</dbReference>
<evidence type="ECO:0000256" key="5">
    <source>
        <dbReference type="ARBA" id="ARBA00022617"/>
    </source>
</evidence>
<feature type="transmembrane region" description="Helical" evidence="15">
    <location>
        <begin position="48"/>
        <end position="70"/>
    </location>
</feature>
<evidence type="ECO:0000256" key="10">
    <source>
        <dbReference type="ARBA" id="ARBA00023004"/>
    </source>
</evidence>
<dbReference type="GO" id="GO:0016705">
    <property type="term" value="F:oxidoreductase activity, acting on paired donors, with incorporation or reduction of molecular oxygen"/>
    <property type="evidence" value="ECO:0007669"/>
    <property type="project" value="InterPro"/>
</dbReference>
<keyword evidence="15" id="KW-0812">Transmembrane</keyword>
<evidence type="ECO:0000256" key="14">
    <source>
        <dbReference type="RuleBase" id="RU000461"/>
    </source>
</evidence>
<evidence type="ECO:0000256" key="8">
    <source>
        <dbReference type="ARBA" id="ARBA00022848"/>
    </source>
</evidence>
<keyword evidence="11 14" id="KW-0503">Monooxygenase</keyword>
<dbReference type="PRINTS" id="PR00463">
    <property type="entry name" value="EP450I"/>
</dbReference>
<dbReference type="PROSITE" id="PS00086">
    <property type="entry name" value="CYTOCHROME_P450"/>
    <property type="match status" value="1"/>
</dbReference>
<evidence type="ECO:0000256" key="3">
    <source>
        <dbReference type="ARBA" id="ARBA00004406"/>
    </source>
</evidence>
<comment type="subcellular location">
    <subcellularLocation>
        <location evidence="3">Endoplasmic reticulum membrane</location>
        <topology evidence="3">Peripheral membrane protein</topology>
    </subcellularLocation>
    <subcellularLocation>
        <location evidence="2">Microsome membrane</location>
        <topology evidence="2">Peripheral membrane protein</topology>
    </subcellularLocation>
</comment>
<dbReference type="GO" id="GO:0005789">
    <property type="term" value="C:endoplasmic reticulum membrane"/>
    <property type="evidence" value="ECO:0007669"/>
    <property type="project" value="UniProtKB-SubCell"/>
</dbReference>
<keyword evidence="15" id="KW-1133">Transmembrane helix</keyword>
<gene>
    <name evidence="16" type="ORF">KUF71_011169</name>
</gene>
<keyword evidence="6 13" id="KW-0479">Metal-binding</keyword>
<dbReference type="InterPro" id="IPR017972">
    <property type="entry name" value="Cyt_P450_CS"/>
</dbReference>
<evidence type="ECO:0000256" key="13">
    <source>
        <dbReference type="PIRSR" id="PIRSR602401-1"/>
    </source>
</evidence>
<dbReference type="AlphaFoldDB" id="A0AAE1LJG9"/>
<dbReference type="PRINTS" id="PR00385">
    <property type="entry name" value="P450"/>
</dbReference>
<dbReference type="CDD" id="cd11056">
    <property type="entry name" value="CYP6-like"/>
    <property type="match status" value="1"/>
</dbReference>
<organism evidence="16 17">
    <name type="scientific">Frankliniella fusca</name>
    <dbReference type="NCBI Taxonomy" id="407009"/>
    <lineage>
        <taxon>Eukaryota</taxon>
        <taxon>Metazoa</taxon>
        <taxon>Ecdysozoa</taxon>
        <taxon>Arthropoda</taxon>
        <taxon>Hexapoda</taxon>
        <taxon>Insecta</taxon>
        <taxon>Pterygota</taxon>
        <taxon>Neoptera</taxon>
        <taxon>Paraneoptera</taxon>
        <taxon>Thysanoptera</taxon>
        <taxon>Terebrantia</taxon>
        <taxon>Thripoidea</taxon>
        <taxon>Thripidae</taxon>
        <taxon>Frankliniella</taxon>
    </lineage>
</organism>
<reference evidence="16" key="2">
    <citation type="journal article" date="2023" name="BMC Genomics">
        <title>Pest status, molecular evolution, and epigenetic factors derived from the genome assembly of Frankliniella fusca, a thysanopteran phytovirus vector.</title>
        <authorList>
            <person name="Catto M.A."/>
            <person name="Labadie P.E."/>
            <person name="Jacobson A.L."/>
            <person name="Kennedy G.G."/>
            <person name="Srinivasan R."/>
            <person name="Hunt B.G."/>
        </authorList>
    </citation>
    <scope>NUCLEOTIDE SEQUENCE</scope>
    <source>
        <strain evidence="16">PL_HMW_Pooled</strain>
    </source>
</reference>
<evidence type="ECO:0000256" key="4">
    <source>
        <dbReference type="ARBA" id="ARBA00010617"/>
    </source>
</evidence>
<dbReference type="GO" id="GO:0004497">
    <property type="term" value="F:monooxygenase activity"/>
    <property type="evidence" value="ECO:0007669"/>
    <property type="project" value="UniProtKB-KW"/>
</dbReference>
<comment type="cofactor">
    <cofactor evidence="1 13">
        <name>heme</name>
        <dbReference type="ChEBI" id="CHEBI:30413"/>
    </cofactor>
</comment>
<dbReference type="InterPro" id="IPR002401">
    <property type="entry name" value="Cyt_P450_E_grp-I"/>
</dbReference>
<keyword evidence="9 14" id="KW-0560">Oxidoreductase</keyword>
<comment type="caution">
    <text evidence="16">The sequence shown here is derived from an EMBL/GenBank/DDBJ whole genome shotgun (WGS) entry which is preliminary data.</text>
</comment>
<evidence type="ECO:0000256" key="2">
    <source>
        <dbReference type="ARBA" id="ARBA00004174"/>
    </source>
</evidence>
<comment type="similarity">
    <text evidence="4 14">Belongs to the cytochrome P450 family.</text>
</comment>
<sequence length="599" mass="67139">MGHRAVGATRTLGSDAPIRAMSSRVLLAAGWPRAGRGDGSVPRHGSTMLQLALAVALPALLLLLLYVVLLRGRFSYWRRRGVPGPPCAAPFGNFADAILGRKGMADVLCDVYNAHKDQRYVGTQFIVTPLIHLHDPEIIRHVFIKEFPDFNGRAMYSEPEKDMISGQLFLLSGAPWRNLRVKLSPTFTTGKLRYMFATFKKCGDQLQQHIRDRVKAGGGHYQEDAKELLARFGTDIITSVAFGIDANTLANPKSEFRRISGLILDPSISMGMRTMLAFMWPEGLKLFGLTLFPAEANSFFMRTVQELVDYREKNNVERPDMLSLLIKLKNEGFVPPDAPGQQQADESEVAVDEPLADLAAEKQKINMKELAAQCTVFFLAGFETTSSTATWALYLLAQHQDIQDRVVEEMREALEKTGGELRYDTLMSLPYTDMVLKETMRLYPGVPFLNREAMRERKLPLTDLVLEKGTRLMIPVLALHKDPKQVSAEQRVRSPADLLPSRAHRYWERPEEFDPERFTKEKEEARHPMVYLPFGDGPRICIGMRMALIQVKMALATVLTSVRVSLPADAPATVKLSPFTITPTPVDPLRLVFSERSAA</sequence>
<accession>A0AAE1LJG9</accession>
<evidence type="ECO:0000256" key="15">
    <source>
        <dbReference type="SAM" id="Phobius"/>
    </source>
</evidence>
<feature type="binding site" description="axial binding residue" evidence="13">
    <location>
        <position position="541"/>
    </location>
    <ligand>
        <name>heme</name>
        <dbReference type="ChEBI" id="CHEBI:30413"/>
    </ligand>
    <ligandPart>
        <name>Fe</name>
        <dbReference type="ChEBI" id="CHEBI:18248"/>
    </ligandPart>
</feature>
<keyword evidence="12 15" id="KW-0472">Membrane</keyword>
<keyword evidence="7" id="KW-0256">Endoplasmic reticulum</keyword>
<name>A0AAE1LJG9_9NEOP</name>
<evidence type="ECO:0000256" key="9">
    <source>
        <dbReference type="ARBA" id="ARBA00023002"/>
    </source>
</evidence>
<evidence type="ECO:0000313" key="16">
    <source>
        <dbReference type="EMBL" id="KAK3921993.1"/>
    </source>
</evidence>